<dbReference type="Pfam" id="PF00072">
    <property type="entry name" value="Response_reg"/>
    <property type="match status" value="1"/>
</dbReference>
<dbReference type="InterPro" id="IPR001789">
    <property type="entry name" value="Sig_transdc_resp-reg_receiver"/>
</dbReference>
<reference evidence="8 9" key="1">
    <citation type="submission" date="2022-10" db="EMBL/GenBank/DDBJ databases">
        <title>Comparative genomics and taxonomic characterization of three novel marine species of genus Reichenbachiella exhibiting antioxidant and polysaccharide degradation activities.</title>
        <authorList>
            <person name="Muhammad N."/>
            <person name="Lee Y.-J."/>
            <person name="Ko J."/>
            <person name="Kim S.-G."/>
        </authorList>
    </citation>
    <scope>NUCLEOTIDE SEQUENCE [LARGE SCALE GENOMIC DNA]</scope>
    <source>
        <strain evidence="8 9">ABR2-5</strain>
    </source>
</reference>
<organism evidence="8 9">
    <name type="scientific">Reichenbachiella ulvae</name>
    <dbReference type="NCBI Taxonomy" id="2980104"/>
    <lineage>
        <taxon>Bacteria</taxon>
        <taxon>Pseudomonadati</taxon>
        <taxon>Bacteroidota</taxon>
        <taxon>Cytophagia</taxon>
        <taxon>Cytophagales</taxon>
        <taxon>Reichenbachiellaceae</taxon>
        <taxon>Reichenbachiella</taxon>
    </lineage>
</organism>
<dbReference type="CDD" id="cd00383">
    <property type="entry name" value="trans_reg_C"/>
    <property type="match status" value="1"/>
</dbReference>
<keyword evidence="2" id="KW-0902">Two-component regulatory system</keyword>
<keyword evidence="9" id="KW-1185">Reference proteome</keyword>
<protein>
    <submittedName>
        <fullName evidence="8">Response regulator transcription factor</fullName>
    </submittedName>
</protein>
<gene>
    <name evidence="8" type="ORF">N7U62_14250</name>
</gene>
<comment type="caution">
    <text evidence="8">The sequence shown here is derived from an EMBL/GenBank/DDBJ whole genome shotgun (WGS) entry which is preliminary data.</text>
</comment>
<dbReference type="PROSITE" id="PS51755">
    <property type="entry name" value="OMPR_PHOB"/>
    <property type="match status" value="1"/>
</dbReference>
<keyword evidence="3 5" id="KW-0238">DNA-binding</keyword>
<dbReference type="PANTHER" id="PTHR48111">
    <property type="entry name" value="REGULATOR OF RPOS"/>
    <property type="match status" value="1"/>
</dbReference>
<evidence type="ECO:0000256" key="2">
    <source>
        <dbReference type="ARBA" id="ARBA00023012"/>
    </source>
</evidence>
<dbReference type="Gene3D" id="6.10.250.690">
    <property type="match status" value="1"/>
</dbReference>
<dbReference type="InterPro" id="IPR011006">
    <property type="entry name" value="CheY-like_superfamily"/>
</dbReference>
<evidence type="ECO:0000259" key="7">
    <source>
        <dbReference type="PROSITE" id="PS51755"/>
    </source>
</evidence>
<feature type="domain" description="Response regulatory" evidence="6">
    <location>
        <begin position="6"/>
        <end position="120"/>
    </location>
</feature>
<evidence type="ECO:0000313" key="8">
    <source>
        <dbReference type="EMBL" id="MCV9387840.1"/>
    </source>
</evidence>
<evidence type="ECO:0000256" key="4">
    <source>
        <dbReference type="PROSITE-ProRule" id="PRU00169"/>
    </source>
</evidence>
<dbReference type="SMART" id="SM00862">
    <property type="entry name" value="Trans_reg_C"/>
    <property type="match status" value="1"/>
</dbReference>
<evidence type="ECO:0000256" key="3">
    <source>
        <dbReference type="ARBA" id="ARBA00023125"/>
    </source>
</evidence>
<dbReference type="PANTHER" id="PTHR48111:SF40">
    <property type="entry name" value="PHOSPHATE REGULON TRANSCRIPTIONAL REGULATORY PROTEIN PHOB"/>
    <property type="match status" value="1"/>
</dbReference>
<evidence type="ECO:0000313" key="9">
    <source>
        <dbReference type="Proteomes" id="UP001300692"/>
    </source>
</evidence>
<sequence>MKPKKKILLVEDDQNLGFVIKDNLEMKGYEVHWYQDGQQAWSTYASLMPDLCLLDIMLPKLDGLTLASKIREGDKIIPIIFLTAKSMQEDKFAGFEIGADDYITKPFSVKELLYRVEVFVKRSKILEAEDHLIALGKFRFDPEVFKLIHEEGEIKLTRREAEILYFLYRRANSVVKREEVLLALWGEDDYFKGRSLDVFISKIRKYLSPDPAIQIENVHGVGFKLRV</sequence>
<dbReference type="Gene3D" id="1.10.10.10">
    <property type="entry name" value="Winged helix-like DNA-binding domain superfamily/Winged helix DNA-binding domain"/>
    <property type="match status" value="1"/>
</dbReference>
<dbReference type="EMBL" id="JAOYOD010000001">
    <property type="protein sequence ID" value="MCV9387840.1"/>
    <property type="molecule type" value="Genomic_DNA"/>
</dbReference>
<accession>A0ABT3CWJ1</accession>
<dbReference type="RefSeq" id="WP_264138658.1">
    <property type="nucleotide sequence ID" value="NZ_JAOYOD010000001.1"/>
</dbReference>
<feature type="modified residue" description="4-aspartylphosphate" evidence="4">
    <location>
        <position position="55"/>
    </location>
</feature>
<dbReference type="InterPro" id="IPR001867">
    <property type="entry name" value="OmpR/PhoB-type_DNA-bd"/>
</dbReference>
<dbReference type="PROSITE" id="PS50110">
    <property type="entry name" value="RESPONSE_REGULATORY"/>
    <property type="match status" value="1"/>
</dbReference>
<dbReference type="Proteomes" id="UP001300692">
    <property type="component" value="Unassembled WGS sequence"/>
</dbReference>
<name>A0ABT3CWJ1_9BACT</name>
<keyword evidence="1 4" id="KW-0597">Phosphoprotein</keyword>
<evidence type="ECO:0000259" key="6">
    <source>
        <dbReference type="PROSITE" id="PS50110"/>
    </source>
</evidence>
<evidence type="ECO:0000256" key="1">
    <source>
        <dbReference type="ARBA" id="ARBA00022553"/>
    </source>
</evidence>
<dbReference type="CDD" id="cd17574">
    <property type="entry name" value="REC_OmpR"/>
    <property type="match status" value="1"/>
</dbReference>
<dbReference type="SUPFAM" id="SSF52172">
    <property type="entry name" value="CheY-like"/>
    <property type="match status" value="1"/>
</dbReference>
<feature type="DNA-binding region" description="OmpR/PhoB-type" evidence="5">
    <location>
        <begin position="130"/>
        <end position="227"/>
    </location>
</feature>
<proteinExistence type="predicted"/>
<evidence type="ECO:0000256" key="5">
    <source>
        <dbReference type="PROSITE-ProRule" id="PRU01091"/>
    </source>
</evidence>
<dbReference type="Gene3D" id="3.40.50.2300">
    <property type="match status" value="1"/>
</dbReference>
<dbReference type="InterPro" id="IPR036388">
    <property type="entry name" value="WH-like_DNA-bd_sf"/>
</dbReference>
<dbReference type="SMART" id="SM00448">
    <property type="entry name" value="REC"/>
    <property type="match status" value="1"/>
</dbReference>
<feature type="domain" description="OmpR/PhoB-type" evidence="7">
    <location>
        <begin position="130"/>
        <end position="227"/>
    </location>
</feature>
<dbReference type="InterPro" id="IPR039420">
    <property type="entry name" value="WalR-like"/>
</dbReference>
<dbReference type="Pfam" id="PF00486">
    <property type="entry name" value="Trans_reg_C"/>
    <property type="match status" value="1"/>
</dbReference>